<keyword evidence="2" id="KW-0472">Membrane</keyword>
<dbReference type="Proteomes" id="UP000277811">
    <property type="component" value="Unassembled WGS sequence"/>
</dbReference>
<sequence>MNNQIILWAMLAGPFLTLFLMKQDDIRRYMPVGLFAAVASAIIGDVGITLGFWVHRETAYPLHSLMPFDIGLNTVITLWIFKFTYQRFWVYLVTNAILDLGFAFLLFQYYFPSINMLNLVGISPFQTFLIALILAVVLYGYQMWQERIFRESERTAFSPGLQPAAAKPLSKRQENKPDEE</sequence>
<name>A0A498R7E6_9FIRM</name>
<feature type="transmembrane region" description="Helical" evidence="2">
    <location>
        <begin position="6"/>
        <end position="21"/>
    </location>
</feature>
<feature type="transmembrane region" description="Helical" evidence="2">
    <location>
        <begin position="88"/>
        <end position="111"/>
    </location>
</feature>
<evidence type="ECO:0000313" key="3">
    <source>
        <dbReference type="EMBL" id="VBB07301.1"/>
    </source>
</evidence>
<organism evidence="3 4">
    <name type="scientific">Lucifera butyrica</name>
    <dbReference type="NCBI Taxonomy" id="1351585"/>
    <lineage>
        <taxon>Bacteria</taxon>
        <taxon>Bacillati</taxon>
        <taxon>Bacillota</taxon>
        <taxon>Negativicutes</taxon>
        <taxon>Veillonellales</taxon>
        <taxon>Veillonellaceae</taxon>
        <taxon>Lucifera</taxon>
    </lineage>
</organism>
<feature type="transmembrane region" description="Helical" evidence="2">
    <location>
        <begin position="60"/>
        <end position="81"/>
    </location>
</feature>
<feature type="region of interest" description="Disordered" evidence="1">
    <location>
        <begin position="159"/>
        <end position="180"/>
    </location>
</feature>
<evidence type="ECO:0000256" key="2">
    <source>
        <dbReference type="SAM" id="Phobius"/>
    </source>
</evidence>
<keyword evidence="2" id="KW-0812">Transmembrane</keyword>
<feature type="transmembrane region" description="Helical" evidence="2">
    <location>
        <begin position="33"/>
        <end position="54"/>
    </location>
</feature>
<feature type="transmembrane region" description="Helical" evidence="2">
    <location>
        <begin position="117"/>
        <end position="141"/>
    </location>
</feature>
<dbReference type="EMBL" id="UPPP01000072">
    <property type="protein sequence ID" value="VBB07301.1"/>
    <property type="molecule type" value="Genomic_DNA"/>
</dbReference>
<reference evidence="3 4" key="1">
    <citation type="submission" date="2018-06" db="EMBL/GenBank/DDBJ databases">
        <authorList>
            <person name="Strepis N."/>
        </authorList>
    </citation>
    <scope>NUCLEOTIDE SEQUENCE [LARGE SCALE GENOMIC DNA]</scope>
    <source>
        <strain evidence="3">LUCI</strain>
    </source>
</reference>
<dbReference type="OrthoDB" id="1683771at2"/>
<evidence type="ECO:0000313" key="4">
    <source>
        <dbReference type="Proteomes" id="UP000277811"/>
    </source>
</evidence>
<dbReference type="AlphaFoldDB" id="A0A498R7E6"/>
<gene>
    <name evidence="3" type="ORF">LUCI_2545</name>
</gene>
<evidence type="ECO:0000256" key="1">
    <source>
        <dbReference type="SAM" id="MobiDB-lite"/>
    </source>
</evidence>
<feature type="compositionally biased region" description="Basic and acidic residues" evidence="1">
    <location>
        <begin position="171"/>
        <end position="180"/>
    </location>
</feature>
<protein>
    <submittedName>
        <fullName evidence="3">Uncharacterized protein</fullName>
    </submittedName>
</protein>
<keyword evidence="2" id="KW-1133">Transmembrane helix</keyword>
<dbReference type="RefSeq" id="WP_122628232.1">
    <property type="nucleotide sequence ID" value="NZ_UPPP01000072.1"/>
</dbReference>
<accession>A0A498R7E6</accession>
<keyword evidence="4" id="KW-1185">Reference proteome</keyword>
<proteinExistence type="predicted"/>